<feature type="compositionally biased region" description="Polar residues" evidence="5">
    <location>
        <begin position="1"/>
        <end position="17"/>
    </location>
</feature>
<dbReference type="Pfam" id="PF00216">
    <property type="entry name" value="Bac_DNA_binding"/>
    <property type="match status" value="1"/>
</dbReference>
<evidence type="ECO:0000313" key="7">
    <source>
        <dbReference type="Proteomes" id="UP000466730"/>
    </source>
</evidence>
<protein>
    <recommendedName>
        <fullName evidence="8">HU family DNA-binding protein</fullName>
    </recommendedName>
</protein>
<keyword evidence="3" id="KW-0238">DNA-binding</keyword>
<keyword evidence="7" id="KW-1185">Reference proteome</keyword>
<dbReference type="PANTHER" id="PTHR33175:SF3">
    <property type="entry name" value="DNA-BINDING PROTEIN HU-BETA"/>
    <property type="match status" value="1"/>
</dbReference>
<dbReference type="AlphaFoldDB" id="A0A844B8G7"/>
<proteinExistence type="inferred from homology"/>
<evidence type="ECO:0000313" key="6">
    <source>
        <dbReference type="EMBL" id="MRH22676.1"/>
    </source>
</evidence>
<organism evidence="6 7">
    <name type="scientific">Rhodovulum strictum</name>
    <dbReference type="NCBI Taxonomy" id="58314"/>
    <lineage>
        <taxon>Bacteria</taxon>
        <taxon>Pseudomonadati</taxon>
        <taxon>Pseudomonadota</taxon>
        <taxon>Alphaproteobacteria</taxon>
        <taxon>Rhodobacterales</taxon>
        <taxon>Paracoccaceae</taxon>
        <taxon>Rhodovulum</taxon>
    </lineage>
</organism>
<evidence type="ECO:0008006" key="8">
    <source>
        <dbReference type="Google" id="ProtNLM"/>
    </source>
</evidence>
<evidence type="ECO:0000256" key="5">
    <source>
        <dbReference type="SAM" id="MobiDB-lite"/>
    </source>
</evidence>
<sequence length="152" mass="16474">MPSGSSGHLPSSTNCQWARTGASRERSGSFMRAPLRAKDCFGCPPKTTGPACRSPRNPREKRKMGTVSKTELARELSVLCGLTRQAATEAIEHLFAAVKVHAEQGDTVSIPGFGRFQVKARAARTGRNPMTGEPIQIPETRKLVFKPARPTT</sequence>
<dbReference type="EMBL" id="WJPO01000036">
    <property type="protein sequence ID" value="MRH22676.1"/>
    <property type="molecule type" value="Genomic_DNA"/>
</dbReference>
<dbReference type="SUPFAM" id="SSF47729">
    <property type="entry name" value="IHF-like DNA-binding proteins"/>
    <property type="match status" value="1"/>
</dbReference>
<dbReference type="InterPro" id="IPR010992">
    <property type="entry name" value="IHF-like_DNA-bd_dom_sf"/>
</dbReference>
<dbReference type="CDD" id="cd13831">
    <property type="entry name" value="HU"/>
    <property type="match status" value="1"/>
</dbReference>
<gene>
    <name evidence="6" type="ORF">GH815_17000</name>
</gene>
<feature type="region of interest" description="Disordered" evidence="5">
    <location>
        <begin position="44"/>
        <end position="67"/>
    </location>
</feature>
<dbReference type="GO" id="GO:0030261">
    <property type="term" value="P:chromosome condensation"/>
    <property type="evidence" value="ECO:0007669"/>
    <property type="project" value="UniProtKB-KW"/>
</dbReference>
<evidence type="ECO:0000256" key="2">
    <source>
        <dbReference type="ARBA" id="ARBA00023067"/>
    </source>
</evidence>
<dbReference type="InterPro" id="IPR020816">
    <property type="entry name" value="Histone-like_DNA-bd_CS"/>
</dbReference>
<reference evidence="6 7" key="1">
    <citation type="submission" date="2019-11" db="EMBL/GenBank/DDBJ databases">
        <title>Draft Whole-Genome sequence of the marine photosynthetic bacterium Rhodovulum strictum DSM 11289.</title>
        <authorList>
            <person name="Kyndt J.A."/>
            <person name="Meyer T.E."/>
        </authorList>
    </citation>
    <scope>NUCLEOTIDE SEQUENCE [LARGE SCALE GENOMIC DNA]</scope>
    <source>
        <strain evidence="6 7">DSM 11289</strain>
    </source>
</reference>
<dbReference type="Proteomes" id="UP000466730">
    <property type="component" value="Unassembled WGS sequence"/>
</dbReference>
<accession>A0A844B8G7</accession>
<feature type="region of interest" description="Disordered" evidence="5">
    <location>
        <begin position="1"/>
        <end position="29"/>
    </location>
</feature>
<name>A0A844B8G7_9RHOB</name>
<evidence type="ECO:0000256" key="4">
    <source>
        <dbReference type="RuleBase" id="RU003939"/>
    </source>
</evidence>
<evidence type="ECO:0000256" key="3">
    <source>
        <dbReference type="ARBA" id="ARBA00023125"/>
    </source>
</evidence>
<comment type="similarity">
    <text evidence="1 4">Belongs to the bacterial histone-like protein family.</text>
</comment>
<dbReference type="SMART" id="SM00411">
    <property type="entry name" value="BHL"/>
    <property type="match status" value="1"/>
</dbReference>
<comment type="caution">
    <text evidence="6">The sequence shown here is derived from an EMBL/GenBank/DDBJ whole genome shotgun (WGS) entry which is preliminary data.</text>
</comment>
<dbReference type="InterPro" id="IPR000119">
    <property type="entry name" value="Hist_DNA-bd"/>
</dbReference>
<evidence type="ECO:0000256" key="1">
    <source>
        <dbReference type="ARBA" id="ARBA00010529"/>
    </source>
</evidence>
<dbReference type="PANTHER" id="PTHR33175">
    <property type="entry name" value="DNA-BINDING PROTEIN HU"/>
    <property type="match status" value="1"/>
</dbReference>
<dbReference type="OrthoDB" id="9799835at2"/>
<dbReference type="GO" id="GO:0003677">
    <property type="term" value="F:DNA binding"/>
    <property type="evidence" value="ECO:0007669"/>
    <property type="project" value="UniProtKB-KW"/>
</dbReference>
<keyword evidence="2" id="KW-0226">DNA condensation</keyword>
<dbReference type="PROSITE" id="PS00045">
    <property type="entry name" value="HISTONE_LIKE"/>
    <property type="match status" value="1"/>
</dbReference>
<dbReference type="GO" id="GO:0030527">
    <property type="term" value="F:structural constituent of chromatin"/>
    <property type="evidence" value="ECO:0007669"/>
    <property type="project" value="InterPro"/>
</dbReference>
<dbReference type="PRINTS" id="PR01727">
    <property type="entry name" value="DNABINDINGHU"/>
</dbReference>
<dbReference type="Gene3D" id="4.10.520.10">
    <property type="entry name" value="IHF-like DNA-binding proteins"/>
    <property type="match status" value="1"/>
</dbReference>